<evidence type="ECO:0000313" key="1">
    <source>
        <dbReference type="EMBL" id="MPN21954.1"/>
    </source>
</evidence>
<sequence>MKIFLSVVLFFLTVVLFGQTVQKETRLFAEKEGQALKWIYTKVIWDRHKRNHVSCLSLVAALKMVAGTRNFIIPTSTILPRKDSL</sequence>
<dbReference type="EMBL" id="VSSQ01070072">
    <property type="protein sequence ID" value="MPN21954.1"/>
    <property type="molecule type" value="Genomic_DNA"/>
</dbReference>
<organism evidence="1">
    <name type="scientific">bioreactor metagenome</name>
    <dbReference type="NCBI Taxonomy" id="1076179"/>
    <lineage>
        <taxon>unclassified sequences</taxon>
        <taxon>metagenomes</taxon>
        <taxon>ecological metagenomes</taxon>
    </lineage>
</organism>
<name>A0A645GD62_9ZZZZ</name>
<accession>A0A645GD62</accession>
<gene>
    <name evidence="1" type="ORF">SDC9_169336</name>
</gene>
<proteinExistence type="predicted"/>
<reference evidence="1" key="1">
    <citation type="submission" date="2019-08" db="EMBL/GenBank/DDBJ databases">
        <authorList>
            <person name="Kucharzyk K."/>
            <person name="Murdoch R.W."/>
            <person name="Higgins S."/>
            <person name="Loffler F."/>
        </authorList>
    </citation>
    <scope>NUCLEOTIDE SEQUENCE</scope>
</reference>
<dbReference type="AlphaFoldDB" id="A0A645GD62"/>
<comment type="caution">
    <text evidence="1">The sequence shown here is derived from an EMBL/GenBank/DDBJ whole genome shotgun (WGS) entry which is preliminary data.</text>
</comment>
<protein>
    <submittedName>
        <fullName evidence="1">Uncharacterized protein</fullName>
    </submittedName>
</protein>